<dbReference type="InterPro" id="IPR014030">
    <property type="entry name" value="Ketoacyl_synth_N"/>
</dbReference>
<dbReference type="Gene3D" id="3.30.70.2490">
    <property type="match status" value="1"/>
</dbReference>
<keyword evidence="5" id="KW-0012">Acyltransferase</keyword>
<feature type="non-terminal residue" evidence="5">
    <location>
        <position position="455"/>
    </location>
</feature>
<dbReference type="InterPro" id="IPR000794">
    <property type="entry name" value="Beta-ketoacyl_synthase"/>
</dbReference>
<dbReference type="InterPro" id="IPR016039">
    <property type="entry name" value="Thiolase-like"/>
</dbReference>
<evidence type="ECO:0000313" key="6">
    <source>
        <dbReference type="Proteomes" id="UP001150907"/>
    </source>
</evidence>
<keyword evidence="6" id="KW-1185">Reference proteome</keyword>
<dbReference type="Gene3D" id="3.40.47.10">
    <property type="match status" value="1"/>
</dbReference>
<comment type="caution">
    <text evidence="5">The sequence shown here is derived from an EMBL/GenBank/DDBJ whole genome shotgun (WGS) entry which is preliminary data.</text>
</comment>
<dbReference type="PROSITE" id="PS52004">
    <property type="entry name" value="KS3_2"/>
    <property type="match status" value="1"/>
</dbReference>
<dbReference type="Gene3D" id="6.10.140.1410">
    <property type="match status" value="1"/>
</dbReference>
<dbReference type="GO" id="GO:0005829">
    <property type="term" value="C:cytosol"/>
    <property type="evidence" value="ECO:0007669"/>
    <property type="project" value="TreeGrafter"/>
</dbReference>
<dbReference type="InterPro" id="IPR018201">
    <property type="entry name" value="Ketoacyl_synth_AS"/>
</dbReference>
<dbReference type="PROSITE" id="PS00606">
    <property type="entry name" value="KS3_1"/>
    <property type="match status" value="1"/>
</dbReference>
<evidence type="ECO:0000256" key="2">
    <source>
        <dbReference type="ARBA" id="ARBA00022679"/>
    </source>
</evidence>
<dbReference type="InterPro" id="IPR047224">
    <property type="entry name" value="FAS_alpha_su_C"/>
</dbReference>
<sequence length="455" mass="49051">MEAYGEFSLEGCIELAWVMGLIKHVNGTLNATGSAYTGWVDAKTEEPVRDVDVKPRYEEYILAHTGIRLIEPELSAGYNPNGRSILREIQIEHDMEPFEASGEDAQAFKSTNGENVDIWEGDGGSWSVRFRKGALIRVPMALRGDRLVAGQIPTGWSPTRYGIPEDVAKQVDPVTCYTLVATVEALVRSGITDPYELYQYFHVSEVGNTTGSGIGGGSSLQRIFKHRALDIEVRSDILQETFISTVQAWVNMLLMSSSGPVKPLVGACATGVLSIDVAIETIQSGKARVMLAGGVDEFFEESSIEFASMGATSNSLDEFAKGRAPSEMCRPCTSTRNGFMEGQGAGIVTLMSASAAIEFGAPIYGIIAMSGTATDKQGRSVPAPGKGVLTSTRETSGGLPSRLLNIGYRRRQLERQLASLDAWKQEELAELADMVDNPSDSAGHSARSYAKQIEG</sequence>
<feature type="region of interest" description="Disordered" evidence="3">
    <location>
        <begin position="375"/>
        <end position="396"/>
    </location>
</feature>
<organism evidence="5 6">
    <name type="scientific">Coemansia thaxteri</name>
    <dbReference type="NCBI Taxonomy" id="2663907"/>
    <lineage>
        <taxon>Eukaryota</taxon>
        <taxon>Fungi</taxon>
        <taxon>Fungi incertae sedis</taxon>
        <taxon>Zoopagomycota</taxon>
        <taxon>Kickxellomycotina</taxon>
        <taxon>Kickxellomycetes</taxon>
        <taxon>Kickxellales</taxon>
        <taxon>Kickxellaceae</taxon>
        <taxon>Coemansia</taxon>
    </lineage>
</organism>
<gene>
    <name evidence="5" type="primary">fas2_20</name>
    <name evidence="5" type="ORF">H4R26_005778</name>
</gene>
<dbReference type="GO" id="GO:0004315">
    <property type="term" value="F:3-oxoacyl-[acyl-carrier-protein] synthase activity"/>
    <property type="evidence" value="ECO:0007669"/>
    <property type="project" value="UniProtKB-EC"/>
</dbReference>
<protein>
    <recommendedName>
        <fullName evidence="1">beta-ketoacyl-[acyl-carrier-protein] synthase I</fullName>
        <ecNumber evidence="1">2.3.1.41</ecNumber>
    </recommendedName>
</protein>
<accession>A0A9W8EGT6</accession>
<dbReference type="InterPro" id="IPR020841">
    <property type="entry name" value="PKS_Beta-ketoAc_synthase_dom"/>
</dbReference>
<dbReference type="CDD" id="cd00828">
    <property type="entry name" value="elong_cond_enzymes"/>
    <property type="match status" value="1"/>
</dbReference>
<dbReference type="Proteomes" id="UP001150907">
    <property type="component" value="Unassembled WGS sequence"/>
</dbReference>
<feature type="domain" description="Ketosynthase family 3 (KS3)" evidence="4">
    <location>
        <begin position="95"/>
        <end position="455"/>
    </location>
</feature>
<dbReference type="EMBL" id="JANBQF010001280">
    <property type="protein sequence ID" value="KAJ1997591.1"/>
    <property type="molecule type" value="Genomic_DNA"/>
</dbReference>
<evidence type="ECO:0000256" key="1">
    <source>
        <dbReference type="ARBA" id="ARBA00013191"/>
    </source>
</evidence>
<proteinExistence type="predicted"/>
<name>A0A9W8EGT6_9FUNG</name>
<dbReference type="GO" id="GO:0006633">
    <property type="term" value="P:fatty acid biosynthetic process"/>
    <property type="evidence" value="ECO:0007669"/>
    <property type="project" value="InterPro"/>
</dbReference>
<evidence type="ECO:0000313" key="5">
    <source>
        <dbReference type="EMBL" id="KAJ1997591.1"/>
    </source>
</evidence>
<dbReference type="OrthoDB" id="4251012at2759"/>
<dbReference type="AlphaFoldDB" id="A0A9W8EGT6"/>
<evidence type="ECO:0000256" key="3">
    <source>
        <dbReference type="SAM" id="MobiDB-lite"/>
    </source>
</evidence>
<evidence type="ECO:0000259" key="4">
    <source>
        <dbReference type="PROSITE" id="PS52004"/>
    </source>
</evidence>
<dbReference type="PANTHER" id="PTHR11712">
    <property type="entry name" value="POLYKETIDE SYNTHASE-RELATED"/>
    <property type="match status" value="1"/>
</dbReference>
<feature type="region of interest" description="Disordered" evidence="3">
    <location>
        <begin position="434"/>
        <end position="455"/>
    </location>
</feature>
<dbReference type="Pfam" id="PF00109">
    <property type="entry name" value="ketoacyl-synt"/>
    <property type="match status" value="1"/>
</dbReference>
<keyword evidence="2 5" id="KW-0808">Transferase</keyword>
<dbReference type="EC" id="2.3.1.41" evidence="1"/>
<dbReference type="SUPFAM" id="SSF53901">
    <property type="entry name" value="Thiolase-like"/>
    <property type="match status" value="1"/>
</dbReference>
<dbReference type="PANTHER" id="PTHR11712:SF336">
    <property type="entry name" value="3-OXOACYL-[ACYL-CARRIER-PROTEIN] SYNTHASE, MITOCHONDRIAL"/>
    <property type="match status" value="1"/>
</dbReference>
<reference evidence="5" key="1">
    <citation type="submission" date="2022-07" db="EMBL/GenBank/DDBJ databases">
        <title>Phylogenomic reconstructions and comparative analyses of Kickxellomycotina fungi.</title>
        <authorList>
            <person name="Reynolds N.K."/>
            <person name="Stajich J.E."/>
            <person name="Barry K."/>
            <person name="Grigoriev I.V."/>
            <person name="Crous P."/>
            <person name="Smith M.E."/>
        </authorList>
    </citation>
    <scope>NUCLEOTIDE SEQUENCE</scope>
    <source>
        <strain evidence="5">IMI 214461</strain>
    </source>
</reference>